<evidence type="ECO:0000313" key="12">
    <source>
        <dbReference type="EMBL" id="ANE46734.1"/>
    </source>
</evidence>
<sequence>MPKNKIVLAYSGGLDTSVILKWLKETYDAEIIAFTADIGQKEELDGLEEKALSTGASKVYIDDLREEFARDFIYPMFQSGALYEGQYLLGTSIARPLIAKRMVDIARAEGAIAIAHGATGKGNDQVRFELTAAALAPELEVIAPWRLEAFREEFPGRAEMIAYAEKHGIPVQASASKPYSMDRNLLHISFESGMLEDPWFDASHTDNEEMYVLSVSPERAPDEAEYIELEFSAGDCVAVNGVEMDPLGVMEKLNELGGKHGVGRVDMVENRFVGMKSRGVYETPGGTILFAAHRRMESLTMDREVMSLRDSLITRYSTLVYNGFWFAPERLALQALVTESQKNVTGTVRIKLYKGNVIAAGVKSPVSLYNPEIATMEADATQAYNQSDAAGFIRLNALRLKVSSGVEQNDKGKDKDKVLQAQN</sequence>
<dbReference type="PANTHER" id="PTHR11587">
    <property type="entry name" value="ARGININOSUCCINATE SYNTHASE"/>
    <property type="match status" value="1"/>
</dbReference>
<keyword evidence="7 9" id="KW-0547">Nucleotide-binding</keyword>
<dbReference type="KEGG" id="pswu:SY83_11135"/>
<comment type="subunit">
    <text evidence="2 9">Homotetramer.</text>
</comment>
<dbReference type="Gene3D" id="3.90.1260.10">
    <property type="entry name" value="Argininosuccinate synthetase, chain A, domain 2"/>
    <property type="match status" value="1"/>
</dbReference>
<dbReference type="PANTHER" id="PTHR11587:SF2">
    <property type="entry name" value="ARGININOSUCCINATE SYNTHASE"/>
    <property type="match status" value="1"/>
</dbReference>
<comment type="pathway">
    <text evidence="1 9">Amino-acid biosynthesis; L-arginine biosynthesis; L-arginine from L-ornithine and carbamoyl phosphate: step 2/3.</text>
</comment>
<dbReference type="UniPathway" id="UPA00068">
    <property type="reaction ID" value="UER00113"/>
</dbReference>
<dbReference type="CDD" id="cd01999">
    <property type="entry name" value="ASS"/>
    <property type="match status" value="1"/>
</dbReference>
<feature type="binding site" evidence="9">
    <location>
        <position position="92"/>
    </location>
    <ligand>
        <name>L-citrulline</name>
        <dbReference type="ChEBI" id="CHEBI:57743"/>
    </ligand>
</feature>
<feature type="binding site" evidence="9">
    <location>
        <position position="123"/>
    </location>
    <ligand>
        <name>L-citrulline</name>
        <dbReference type="ChEBI" id="CHEBI:57743"/>
    </ligand>
</feature>
<evidence type="ECO:0000256" key="2">
    <source>
        <dbReference type="ARBA" id="ARBA00011881"/>
    </source>
</evidence>
<evidence type="ECO:0000259" key="10">
    <source>
        <dbReference type="Pfam" id="PF00764"/>
    </source>
</evidence>
<comment type="catalytic activity">
    <reaction evidence="9">
        <text>L-citrulline + L-aspartate + ATP = 2-(N(omega)-L-arginino)succinate + AMP + diphosphate + H(+)</text>
        <dbReference type="Rhea" id="RHEA:10932"/>
        <dbReference type="ChEBI" id="CHEBI:15378"/>
        <dbReference type="ChEBI" id="CHEBI:29991"/>
        <dbReference type="ChEBI" id="CHEBI:30616"/>
        <dbReference type="ChEBI" id="CHEBI:33019"/>
        <dbReference type="ChEBI" id="CHEBI:57472"/>
        <dbReference type="ChEBI" id="CHEBI:57743"/>
        <dbReference type="ChEBI" id="CHEBI:456215"/>
        <dbReference type="EC" id="6.3.4.5"/>
    </reaction>
</comment>
<keyword evidence="4 9" id="KW-0055">Arginine biosynthesis</keyword>
<feature type="domain" description="Arginosuccinate synthase-like N-terminal" evidence="10">
    <location>
        <begin position="5"/>
        <end position="170"/>
    </location>
</feature>
<dbReference type="PROSITE" id="PS00565">
    <property type="entry name" value="ARGININOSUCCIN_SYN_2"/>
    <property type="match status" value="1"/>
</dbReference>
<protein>
    <recommendedName>
        <fullName evidence="3 9">Argininosuccinate synthase</fullName>
        <ecNumber evidence="3 9">6.3.4.5</ecNumber>
    </recommendedName>
    <alternativeName>
        <fullName evidence="9">Citrulline--aspartate ligase</fullName>
    </alternativeName>
</protein>
<feature type="binding site" evidence="9">
    <location>
        <position position="127"/>
    </location>
    <ligand>
        <name>L-citrulline</name>
        <dbReference type="ChEBI" id="CHEBI:57743"/>
    </ligand>
</feature>
<keyword evidence="13" id="KW-1185">Reference proteome</keyword>
<evidence type="ECO:0000256" key="9">
    <source>
        <dbReference type="HAMAP-Rule" id="MF_00005"/>
    </source>
</evidence>
<dbReference type="GO" id="GO:0005524">
    <property type="term" value="F:ATP binding"/>
    <property type="evidence" value="ECO:0007669"/>
    <property type="project" value="UniProtKB-UniRule"/>
</dbReference>
<proteinExistence type="inferred from homology"/>
<feature type="binding site" evidence="9">
    <location>
        <position position="36"/>
    </location>
    <ligand>
        <name>ATP</name>
        <dbReference type="ChEBI" id="CHEBI:30616"/>
    </ligand>
</feature>
<dbReference type="GO" id="GO:0000053">
    <property type="term" value="P:argininosuccinate metabolic process"/>
    <property type="evidence" value="ECO:0007669"/>
    <property type="project" value="TreeGrafter"/>
</dbReference>
<feature type="binding site" evidence="9">
    <location>
        <position position="189"/>
    </location>
    <ligand>
        <name>L-citrulline</name>
        <dbReference type="ChEBI" id="CHEBI:57743"/>
    </ligand>
</feature>
<dbReference type="HAMAP" id="MF_00005">
    <property type="entry name" value="Arg_succ_synth_type1"/>
    <property type="match status" value="1"/>
</dbReference>
<dbReference type="SUPFAM" id="SSF69864">
    <property type="entry name" value="Argininosuccinate synthetase, C-terminal domain"/>
    <property type="match status" value="1"/>
</dbReference>
<dbReference type="GO" id="GO:0004055">
    <property type="term" value="F:argininosuccinate synthase activity"/>
    <property type="evidence" value="ECO:0007669"/>
    <property type="project" value="UniProtKB-UniRule"/>
</dbReference>
<evidence type="ECO:0000256" key="3">
    <source>
        <dbReference type="ARBA" id="ARBA00012286"/>
    </source>
</evidence>
<evidence type="ECO:0000259" key="11">
    <source>
        <dbReference type="Pfam" id="PF20979"/>
    </source>
</evidence>
<keyword evidence="9" id="KW-0963">Cytoplasm</keyword>
<dbReference type="PATRIC" id="fig|1178515.4.peg.2235"/>
<feature type="domain" description="Arginosuccinate synthase C-terminal" evidence="11">
    <location>
        <begin position="179"/>
        <end position="402"/>
    </location>
</feature>
<dbReference type="InterPro" id="IPR014729">
    <property type="entry name" value="Rossmann-like_a/b/a_fold"/>
</dbReference>
<feature type="binding site" evidence="9">
    <location>
        <position position="123"/>
    </location>
    <ligand>
        <name>L-aspartate</name>
        <dbReference type="ChEBI" id="CHEBI:29991"/>
    </ligand>
</feature>
<feature type="binding site" evidence="9">
    <location>
        <position position="180"/>
    </location>
    <ligand>
        <name>L-citrulline</name>
        <dbReference type="ChEBI" id="CHEBI:57743"/>
    </ligand>
</feature>
<evidence type="ECO:0000256" key="1">
    <source>
        <dbReference type="ARBA" id="ARBA00004967"/>
    </source>
</evidence>
<feature type="binding site" evidence="9">
    <location>
        <position position="87"/>
    </location>
    <ligand>
        <name>L-citrulline</name>
        <dbReference type="ChEBI" id="CHEBI:57743"/>
    </ligand>
</feature>
<gene>
    <name evidence="9" type="primary">argG</name>
    <name evidence="12" type="ORF">SY83_11135</name>
</gene>
<dbReference type="PROSITE" id="PS00564">
    <property type="entry name" value="ARGININOSUCCIN_SYN_1"/>
    <property type="match status" value="1"/>
</dbReference>
<dbReference type="InterPro" id="IPR018223">
    <property type="entry name" value="Arginosuc_synth_CS"/>
</dbReference>
<dbReference type="Pfam" id="PF20979">
    <property type="entry name" value="Arginosuc_syn_C"/>
    <property type="match status" value="1"/>
</dbReference>
<keyword evidence="8 9" id="KW-0067">ATP-binding</keyword>
<dbReference type="InterPro" id="IPR001518">
    <property type="entry name" value="Arginosuc_synth"/>
</dbReference>
<dbReference type="AlphaFoldDB" id="A0A172TIK4"/>
<feature type="binding site" evidence="9">
    <location>
        <position position="124"/>
    </location>
    <ligand>
        <name>L-aspartate</name>
        <dbReference type="ChEBI" id="CHEBI:29991"/>
    </ligand>
</feature>
<dbReference type="Proteomes" id="UP000076927">
    <property type="component" value="Chromosome"/>
</dbReference>
<dbReference type="GO" id="GO:0000050">
    <property type="term" value="P:urea cycle"/>
    <property type="evidence" value="ECO:0007669"/>
    <property type="project" value="TreeGrafter"/>
</dbReference>
<evidence type="ECO:0000256" key="6">
    <source>
        <dbReference type="ARBA" id="ARBA00022605"/>
    </source>
</evidence>
<keyword evidence="5 9" id="KW-0436">Ligase</keyword>
<feature type="binding site" evidence="9">
    <location>
        <position position="269"/>
    </location>
    <ligand>
        <name>L-citrulline</name>
        <dbReference type="ChEBI" id="CHEBI:57743"/>
    </ligand>
</feature>
<reference evidence="12 13" key="1">
    <citation type="submission" date="2015-01" db="EMBL/GenBank/DDBJ databases">
        <title>Paenibacillus swuensis/DY6/whole genome sequencing.</title>
        <authorList>
            <person name="Kim M.K."/>
            <person name="Srinivasan S."/>
            <person name="Lee J.-J."/>
        </authorList>
    </citation>
    <scope>NUCLEOTIDE SEQUENCE [LARGE SCALE GENOMIC DNA]</scope>
    <source>
        <strain evidence="12 13">DY6</strain>
    </source>
</reference>
<organism evidence="12 13">
    <name type="scientific">Paenibacillus swuensis</name>
    <dbReference type="NCBI Taxonomy" id="1178515"/>
    <lineage>
        <taxon>Bacteria</taxon>
        <taxon>Bacillati</taxon>
        <taxon>Bacillota</taxon>
        <taxon>Bacilli</taxon>
        <taxon>Bacillales</taxon>
        <taxon>Paenibacillaceae</taxon>
        <taxon>Paenibacillus</taxon>
    </lineage>
</organism>
<evidence type="ECO:0000256" key="5">
    <source>
        <dbReference type="ARBA" id="ARBA00022598"/>
    </source>
</evidence>
<dbReference type="InterPro" id="IPR024074">
    <property type="entry name" value="AS_cat/multimer_dom_body"/>
</dbReference>
<dbReference type="RefSeq" id="WP_068606496.1">
    <property type="nucleotide sequence ID" value="NZ_CP011388.1"/>
</dbReference>
<feature type="binding site" evidence="9">
    <location>
        <begin position="9"/>
        <end position="17"/>
    </location>
    <ligand>
        <name>ATP</name>
        <dbReference type="ChEBI" id="CHEBI:30616"/>
    </ligand>
</feature>
<dbReference type="STRING" id="1178515.SY83_11135"/>
<keyword evidence="6 9" id="KW-0028">Amino-acid biosynthesis</keyword>
<dbReference type="InterPro" id="IPR048267">
    <property type="entry name" value="Arginosuc_syn_N"/>
</dbReference>
<feature type="binding site" evidence="9">
    <location>
        <position position="119"/>
    </location>
    <ligand>
        <name>L-aspartate</name>
        <dbReference type="ChEBI" id="CHEBI:29991"/>
    </ligand>
</feature>
<dbReference type="NCBIfam" id="NF001770">
    <property type="entry name" value="PRK00509.1"/>
    <property type="match status" value="1"/>
</dbReference>
<dbReference type="SUPFAM" id="SSF52402">
    <property type="entry name" value="Adenine nucleotide alpha hydrolases-like"/>
    <property type="match status" value="1"/>
</dbReference>
<feature type="binding site" evidence="9">
    <location>
        <position position="117"/>
    </location>
    <ligand>
        <name>ATP</name>
        <dbReference type="ChEBI" id="CHEBI:30616"/>
    </ligand>
</feature>
<evidence type="ECO:0000313" key="13">
    <source>
        <dbReference type="Proteomes" id="UP000076927"/>
    </source>
</evidence>
<name>A0A172TIK4_9BACL</name>
<dbReference type="InterPro" id="IPR023434">
    <property type="entry name" value="Arginosuc_synth_type_1_subfam"/>
</dbReference>
<dbReference type="EC" id="6.3.4.5" evidence="3 9"/>
<dbReference type="FunFam" id="3.90.1260.10:FF:000007">
    <property type="entry name" value="Argininosuccinate synthase"/>
    <property type="match status" value="1"/>
</dbReference>
<accession>A0A172TIK4</accession>
<evidence type="ECO:0000256" key="8">
    <source>
        <dbReference type="ARBA" id="ARBA00022840"/>
    </source>
</evidence>
<evidence type="ECO:0000256" key="4">
    <source>
        <dbReference type="ARBA" id="ARBA00022571"/>
    </source>
</evidence>
<feature type="binding site" evidence="9">
    <location>
        <position position="281"/>
    </location>
    <ligand>
        <name>L-citrulline</name>
        <dbReference type="ChEBI" id="CHEBI:57743"/>
    </ligand>
</feature>
<comment type="similarity">
    <text evidence="9">Belongs to the argininosuccinate synthase family. Type 1 subfamily.</text>
</comment>
<dbReference type="GO" id="GO:0005737">
    <property type="term" value="C:cytoplasm"/>
    <property type="evidence" value="ECO:0007669"/>
    <property type="project" value="UniProtKB-SubCell"/>
</dbReference>
<dbReference type="Pfam" id="PF00764">
    <property type="entry name" value="Arginosuc_synth"/>
    <property type="match status" value="1"/>
</dbReference>
<evidence type="ECO:0000256" key="7">
    <source>
        <dbReference type="ARBA" id="ARBA00022741"/>
    </source>
</evidence>
<dbReference type="Gene3D" id="3.40.50.620">
    <property type="entry name" value="HUPs"/>
    <property type="match status" value="1"/>
</dbReference>
<dbReference type="OrthoDB" id="9801641at2"/>
<comment type="subcellular location">
    <subcellularLocation>
        <location evidence="9">Cytoplasm</location>
    </subcellularLocation>
</comment>
<dbReference type="EMBL" id="CP011388">
    <property type="protein sequence ID" value="ANE46734.1"/>
    <property type="molecule type" value="Genomic_DNA"/>
</dbReference>
<dbReference type="InterPro" id="IPR048268">
    <property type="entry name" value="Arginosuc_syn_C"/>
</dbReference>
<dbReference type="GO" id="GO:0006526">
    <property type="term" value="P:L-arginine biosynthetic process"/>
    <property type="evidence" value="ECO:0007669"/>
    <property type="project" value="UniProtKB-UniRule"/>
</dbReference>
<dbReference type="FunFam" id="3.40.50.620:FF:000019">
    <property type="entry name" value="Argininosuccinate synthase"/>
    <property type="match status" value="1"/>
</dbReference>
<dbReference type="NCBIfam" id="TIGR00032">
    <property type="entry name" value="argG"/>
    <property type="match status" value="1"/>
</dbReference>